<dbReference type="RefSeq" id="WP_277863875.1">
    <property type="nucleotide sequence ID" value="NZ_JARRAG010000002.1"/>
</dbReference>
<comment type="caution">
    <text evidence="1">The sequence shown here is derived from an EMBL/GenBank/DDBJ whole genome shotgun (WGS) entry which is preliminary data.</text>
</comment>
<organism evidence="1 2">
    <name type="scientific">Paludisphaera mucosa</name>
    <dbReference type="NCBI Taxonomy" id="3030827"/>
    <lineage>
        <taxon>Bacteria</taxon>
        <taxon>Pseudomonadati</taxon>
        <taxon>Planctomycetota</taxon>
        <taxon>Planctomycetia</taxon>
        <taxon>Isosphaerales</taxon>
        <taxon>Isosphaeraceae</taxon>
        <taxon>Paludisphaera</taxon>
    </lineage>
</organism>
<keyword evidence="2" id="KW-1185">Reference proteome</keyword>
<name>A0ABT6FJN8_9BACT</name>
<evidence type="ECO:0000313" key="1">
    <source>
        <dbReference type="EMBL" id="MDG3007600.1"/>
    </source>
</evidence>
<proteinExistence type="predicted"/>
<dbReference type="Proteomes" id="UP001216907">
    <property type="component" value="Unassembled WGS sequence"/>
</dbReference>
<accession>A0ABT6FJN8</accession>
<sequence>MIYQALSPDGPICQGDIFYGIPKVGISLSDLALVEDTPDDEAEVLTGVSWREVLSTGGAQEPKTFTAVLPIKPVMGIVISQNCDAARGEDLSLCEVASLLKTEEKPPKDAKAWQSRITKEARTNPRFFYMPEDAFFGIDERKSVDFRSVIRVARVDLLAMRDQRLCCLNHVATEHFRESLAQFFRRYPVNEWYPLTKEEFDVYAAEVWRDGKGERVEPYEWQK</sequence>
<evidence type="ECO:0000313" key="2">
    <source>
        <dbReference type="Proteomes" id="UP001216907"/>
    </source>
</evidence>
<evidence type="ECO:0008006" key="3">
    <source>
        <dbReference type="Google" id="ProtNLM"/>
    </source>
</evidence>
<gene>
    <name evidence="1" type="ORF">PZE19_27875</name>
</gene>
<protein>
    <recommendedName>
        <fullName evidence="3">Inorganic diphosphatase</fullName>
    </recommendedName>
</protein>
<reference evidence="1 2" key="1">
    <citation type="submission" date="2023-03" db="EMBL/GenBank/DDBJ databases">
        <title>Paludisphaera mucosa sp. nov. a novel planctomycete from northern fen.</title>
        <authorList>
            <person name="Ivanova A."/>
        </authorList>
    </citation>
    <scope>NUCLEOTIDE SEQUENCE [LARGE SCALE GENOMIC DNA]</scope>
    <source>
        <strain evidence="1 2">Pla2</strain>
    </source>
</reference>
<dbReference type="EMBL" id="JARRAG010000002">
    <property type="protein sequence ID" value="MDG3007600.1"/>
    <property type="molecule type" value="Genomic_DNA"/>
</dbReference>